<sequence>MRTHVCLSWCHGNKGNCWKSSTRRVLDHMLLIPEQLVEVGMPCPSAGHLEQTGLSERQQGHQTQVILFDKNLRSLWWSCYGWHGPSDYPRYCWHRPSVLLAPPLSTAGAAPLITLGTAGTAPRYCWHRPSVLLAPPLSTAGAAPPDHPRYCWRRPSVLLAPPLSTAGAAPLITLGTAGAAPRYCWRRPSVLLAPPPQYCWRRPSDHPRYCWRRPSVLLAPPLSTAGTAPLITLGTAGAAPRYCWHRPSVLLAPPL</sequence>
<name>A0AAD8ZE79_9TELE</name>
<proteinExistence type="predicted"/>
<comment type="caution">
    <text evidence="1">The sequence shown here is derived from an EMBL/GenBank/DDBJ whole genome shotgun (WGS) entry which is preliminary data.</text>
</comment>
<protein>
    <submittedName>
        <fullName evidence="1">Uncharacterized protein</fullName>
    </submittedName>
</protein>
<accession>A0AAD8ZE79</accession>
<evidence type="ECO:0000313" key="1">
    <source>
        <dbReference type="EMBL" id="KAK1797421.1"/>
    </source>
</evidence>
<evidence type="ECO:0000313" key="2">
    <source>
        <dbReference type="Proteomes" id="UP001239994"/>
    </source>
</evidence>
<organism evidence="1 2">
    <name type="scientific">Electrophorus voltai</name>
    <dbReference type="NCBI Taxonomy" id="2609070"/>
    <lineage>
        <taxon>Eukaryota</taxon>
        <taxon>Metazoa</taxon>
        <taxon>Chordata</taxon>
        <taxon>Craniata</taxon>
        <taxon>Vertebrata</taxon>
        <taxon>Euteleostomi</taxon>
        <taxon>Actinopterygii</taxon>
        <taxon>Neopterygii</taxon>
        <taxon>Teleostei</taxon>
        <taxon>Ostariophysi</taxon>
        <taxon>Gymnotiformes</taxon>
        <taxon>Gymnotoidei</taxon>
        <taxon>Gymnotidae</taxon>
        <taxon>Electrophorus</taxon>
    </lineage>
</organism>
<dbReference type="EMBL" id="JAROKS010000014">
    <property type="protein sequence ID" value="KAK1797421.1"/>
    <property type="molecule type" value="Genomic_DNA"/>
</dbReference>
<dbReference type="AlphaFoldDB" id="A0AAD8ZE79"/>
<gene>
    <name evidence="1" type="ORF">P4O66_008788</name>
</gene>
<reference evidence="1" key="1">
    <citation type="submission" date="2023-03" db="EMBL/GenBank/DDBJ databases">
        <title>Electrophorus voltai genome.</title>
        <authorList>
            <person name="Bian C."/>
        </authorList>
    </citation>
    <scope>NUCLEOTIDE SEQUENCE</scope>
    <source>
        <strain evidence="1">CB-2022</strain>
        <tissue evidence="1">Muscle</tissue>
    </source>
</reference>
<dbReference type="Proteomes" id="UP001239994">
    <property type="component" value="Unassembled WGS sequence"/>
</dbReference>
<keyword evidence="2" id="KW-1185">Reference proteome</keyword>